<dbReference type="PANTHER" id="PTHR19134">
    <property type="entry name" value="RECEPTOR-TYPE TYROSINE-PROTEIN PHOSPHATASE"/>
    <property type="match status" value="1"/>
</dbReference>
<dbReference type="InterPro" id="IPR000242">
    <property type="entry name" value="PTP_cat"/>
</dbReference>
<evidence type="ECO:0000313" key="4">
    <source>
        <dbReference type="Proteomes" id="UP000887540"/>
    </source>
</evidence>
<protein>
    <submittedName>
        <fullName evidence="5">Uncharacterized protein</fullName>
    </submittedName>
</protein>
<proteinExistence type="predicted"/>
<dbReference type="InterPro" id="IPR029021">
    <property type="entry name" value="Prot-tyrosine_phosphatase-like"/>
</dbReference>
<keyword evidence="4" id="KW-1185">Reference proteome</keyword>
<feature type="domain" description="Tyrosine specific protein phosphatases" evidence="3">
    <location>
        <begin position="206"/>
        <end position="285"/>
    </location>
</feature>
<feature type="domain" description="Tyrosine-protein phosphatase" evidence="2">
    <location>
        <begin position="190"/>
        <end position="294"/>
    </location>
</feature>
<dbReference type="GO" id="GO:0004725">
    <property type="term" value="F:protein tyrosine phosphatase activity"/>
    <property type="evidence" value="ECO:0007669"/>
    <property type="project" value="InterPro"/>
</dbReference>
<organism evidence="4 5">
    <name type="scientific">Acrobeloides nanus</name>
    <dbReference type="NCBI Taxonomy" id="290746"/>
    <lineage>
        <taxon>Eukaryota</taxon>
        <taxon>Metazoa</taxon>
        <taxon>Ecdysozoa</taxon>
        <taxon>Nematoda</taxon>
        <taxon>Chromadorea</taxon>
        <taxon>Rhabditida</taxon>
        <taxon>Tylenchina</taxon>
        <taxon>Cephalobomorpha</taxon>
        <taxon>Cephaloboidea</taxon>
        <taxon>Cephalobidae</taxon>
        <taxon>Acrobeloides</taxon>
    </lineage>
</organism>
<dbReference type="Pfam" id="PF00102">
    <property type="entry name" value="Y_phosphatase"/>
    <property type="match status" value="1"/>
</dbReference>
<evidence type="ECO:0000256" key="1">
    <source>
        <dbReference type="SAM" id="MobiDB-lite"/>
    </source>
</evidence>
<feature type="compositionally biased region" description="Polar residues" evidence="1">
    <location>
        <begin position="352"/>
        <end position="362"/>
    </location>
</feature>
<dbReference type="PANTHER" id="PTHR19134:SF449">
    <property type="entry name" value="TYROSINE-PROTEIN PHOSPHATASE 1"/>
    <property type="match status" value="1"/>
</dbReference>
<feature type="region of interest" description="Disordered" evidence="1">
    <location>
        <begin position="312"/>
        <end position="377"/>
    </location>
</feature>
<evidence type="ECO:0000259" key="3">
    <source>
        <dbReference type="PROSITE" id="PS50056"/>
    </source>
</evidence>
<feature type="compositionally biased region" description="Low complexity" evidence="1">
    <location>
        <begin position="329"/>
        <end position="338"/>
    </location>
</feature>
<feature type="compositionally biased region" description="Basic and acidic residues" evidence="1">
    <location>
        <begin position="60"/>
        <end position="79"/>
    </location>
</feature>
<evidence type="ECO:0000259" key="2">
    <source>
        <dbReference type="PROSITE" id="PS50055"/>
    </source>
</evidence>
<sequence>MSEADLKKQGPLGHLLGRSKQPIRRPTLKGYIHNEPGRNRSVPPGQSFRFKEIYWGREARASSEMPNSKKEKEEEKGDHNSLFSRHRQRVTQIGDRLARSASRLTMWARTDSEKRKFRTFSQPSSTNLAHFEKGTSDEVGNLLRYNRPSKDPRRDVSEQMEKLTFMISEIMATGATQQQLEAEVRICCVIQVRMWPLENKVPLSTSGLIELIKMFRSWRRRAPDRPEIKPSVIMSHNGYSRCGIFIGANVCIDQMDMDHEVDMFHAVKMIRINRPQLIDMKDEYKYLYDLMLHWYMTNPEYRMYDRVEIEVTPEDEEPPPEEGGKKSNRNSVRSNKSISPRRRSSKGPHNVVNHQTQLSPVNPNARKPPSPIYLNDE</sequence>
<reference evidence="5" key="1">
    <citation type="submission" date="2022-11" db="UniProtKB">
        <authorList>
            <consortium name="WormBaseParasite"/>
        </authorList>
    </citation>
    <scope>IDENTIFICATION</scope>
</reference>
<dbReference type="Gene3D" id="3.90.190.10">
    <property type="entry name" value="Protein tyrosine phosphatase superfamily"/>
    <property type="match status" value="1"/>
</dbReference>
<dbReference type="PROSITE" id="PS50055">
    <property type="entry name" value="TYR_PHOSPHATASE_PTP"/>
    <property type="match status" value="1"/>
</dbReference>
<dbReference type="Proteomes" id="UP000887540">
    <property type="component" value="Unplaced"/>
</dbReference>
<feature type="region of interest" description="Disordered" evidence="1">
    <location>
        <begin position="60"/>
        <end position="81"/>
    </location>
</feature>
<evidence type="ECO:0000313" key="5">
    <source>
        <dbReference type="WBParaSite" id="ACRNAN_scaffold2848.g23198.t3"/>
    </source>
</evidence>
<dbReference type="AlphaFoldDB" id="A0A914DLS5"/>
<accession>A0A914DLS5</accession>
<dbReference type="PROSITE" id="PS50056">
    <property type="entry name" value="TYR_PHOSPHATASE_2"/>
    <property type="match status" value="1"/>
</dbReference>
<dbReference type="WBParaSite" id="ACRNAN_scaffold2848.g23198.t3">
    <property type="protein sequence ID" value="ACRNAN_scaffold2848.g23198.t3"/>
    <property type="gene ID" value="ACRNAN_scaffold2848.g23198"/>
</dbReference>
<dbReference type="InterPro" id="IPR050348">
    <property type="entry name" value="Protein-Tyr_Phosphatase"/>
</dbReference>
<dbReference type="SUPFAM" id="SSF52799">
    <property type="entry name" value="(Phosphotyrosine protein) phosphatases II"/>
    <property type="match status" value="1"/>
</dbReference>
<dbReference type="InterPro" id="IPR000387">
    <property type="entry name" value="Tyr_Pase_dom"/>
</dbReference>
<dbReference type="InterPro" id="IPR003595">
    <property type="entry name" value="Tyr_Pase_cat"/>
</dbReference>
<feature type="region of interest" description="Disordered" evidence="1">
    <location>
        <begin position="1"/>
        <end position="47"/>
    </location>
</feature>
<dbReference type="SMART" id="SM00194">
    <property type="entry name" value="PTPc"/>
    <property type="match status" value="1"/>
</dbReference>
<name>A0A914DLS5_9BILA</name>
<dbReference type="SMART" id="SM00404">
    <property type="entry name" value="PTPc_motif"/>
    <property type="match status" value="1"/>
</dbReference>